<keyword evidence="1" id="KW-0472">Membrane</keyword>
<gene>
    <name evidence="2" type="ORF">CRM22_003145</name>
</gene>
<keyword evidence="1" id="KW-0812">Transmembrane</keyword>
<keyword evidence="1" id="KW-1133">Transmembrane helix</keyword>
<dbReference type="EMBL" id="SJOL01005306">
    <property type="protein sequence ID" value="TGZ70555.1"/>
    <property type="molecule type" value="Genomic_DNA"/>
</dbReference>
<sequence length="101" mass="11492">MTNLSVPVCQNSTQNILVSVPFSACTGICPLSGVIWLRMHEQSDAQKYFRSSLLLYRYFEIYLDYYFSKADATVLKPQCRVQPLMQLDHTHHSLLFAAGSS</sequence>
<keyword evidence="3" id="KW-1185">Reference proteome</keyword>
<comment type="caution">
    <text evidence="2">The sequence shown here is derived from an EMBL/GenBank/DDBJ whole genome shotgun (WGS) entry which is preliminary data.</text>
</comment>
<dbReference type="Proteomes" id="UP000308267">
    <property type="component" value="Unassembled WGS sequence"/>
</dbReference>
<evidence type="ECO:0000256" key="1">
    <source>
        <dbReference type="SAM" id="Phobius"/>
    </source>
</evidence>
<reference evidence="2 3" key="1">
    <citation type="journal article" date="2019" name="BMC Genomics">
        <title>New insights from Opisthorchis felineus genome: update on genomics of the epidemiologically important liver flukes.</title>
        <authorList>
            <person name="Ershov N.I."/>
            <person name="Mordvinov V.A."/>
            <person name="Prokhortchouk E.B."/>
            <person name="Pakharukova M.Y."/>
            <person name="Gunbin K.V."/>
            <person name="Ustyantsev K."/>
            <person name="Genaev M.A."/>
            <person name="Blinov A.G."/>
            <person name="Mazur A."/>
            <person name="Boulygina E."/>
            <person name="Tsygankova S."/>
            <person name="Khrameeva E."/>
            <person name="Chekanov N."/>
            <person name="Fan G."/>
            <person name="Xiao A."/>
            <person name="Zhang H."/>
            <person name="Xu X."/>
            <person name="Yang H."/>
            <person name="Solovyev V."/>
            <person name="Lee S.M."/>
            <person name="Liu X."/>
            <person name="Afonnikov D.A."/>
            <person name="Skryabin K.G."/>
        </authorList>
    </citation>
    <scope>NUCLEOTIDE SEQUENCE [LARGE SCALE GENOMIC DNA]</scope>
    <source>
        <strain evidence="2">AK-0245</strain>
        <tissue evidence="2">Whole organism</tissue>
    </source>
</reference>
<organism evidence="2 3">
    <name type="scientific">Opisthorchis felineus</name>
    <dbReference type="NCBI Taxonomy" id="147828"/>
    <lineage>
        <taxon>Eukaryota</taxon>
        <taxon>Metazoa</taxon>
        <taxon>Spiralia</taxon>
        <taxon>Lophotrochozoa</taxon>
        <taxon>Platyhelminthes</taxon>
        <taxon>Trematoda</taxon>
        <taxon>Digenea</taxon>
        <taxon>Opisthorchiida</taxon>
        <taxon>Opisthorchiata</taxon>
        <taxon>Opisthorchiidae</taxon>
        <taxon>Opisthorchis</taxon>
    </lineage>
</organism>
<dbReference type="AlphaFoldDB" id="A0A4S2M2R5"/>
<evidence type="ECO:0000313" key="3">
    <source>
        <dbReference type="Proteomes" id="UP000308267"/>
    </source>
</evidence>
<proteinExistence type="predicted"/>
<accession>A0A4S2M2R5</accession>
<name>A0A4S2M2R5_OPIFE</name>
<feature type="transmembrane region" description="Helical" evidence="1">
    <location>
        <begin position="16"/>
        <end position="37"/>
    </location>
</feature>
<protein>
    <submittedName>
        <fullName evidence="2">Uncharacterized protein</fullName>
    </submittedName>
</protein>
<evidence type="ECO:0000313" key="2">
    <source>
        <dbReference type="EMBL" id="TGZ70555.1"/>
    </source>
</evidence>